<protein>
    <submittedName>
        <fullName evidence="2">DUF2408 domain-containing protein</fullName>
    </submittedName>
</protein>
<comment type="caution">
    <text evidence="2">The sequence shown here is derived from an EMBL/GenBank/DDBJ whole genome shotgun (WGS) entry which is preliminary data.</text>
</comment>
<reference evidence="2" key="1">
    <citation type="submission" date="2018-11" db="EMBL/GenBank/DDBJ databases">
        <title>Genomes From Bacteria Associated with the Canine Oral Cavity: a Test Case for Automated Genome-Based Taxonomic Assignment.</title>
        <authorList>
            <person name="Coil D.A."/>
            <person name="Jospin G."/>
            <person name="Darling A.E."/>
            <person name="Wallis C."/>
            <person name="Davis I.J."/>
            <person name="Harris S."/>
            <person name="Eisen J.A."/>
            <person name="Holcombe L.J."/>
            <person name="O'Flynn C."/>
        </authorList>
    </citation>
    <scope>NUCLEOTIDE SEQUENCE [LARGE SCALE GENOMIC DNA]</scope>
    <source>
        <strain evidence="2">OH5060</strain>
    </source>
</reference>
<keyword evidence="1" id="KW-1133">Transmembrane helix</keyword>
<keyword evidence="1" id="KW-0472">Membrane</keyword>
<name>A0A3P1VU55_FUSNU</name>
<evidence type="ECO:0000256" key="1">
    <source>
        <dbReference type="SAM" id="Phobius"/>
    </source>
</evidence>
<dbReference type="AlphaFoldDB" id="A0A3P1VU55"/>
<dbReference type="EMBL" id="RQZD01000015">
    <property type="protein sequence ID" value="RRD36976.1"/>
    <property type="molecule type" value="Genomic_DNA"/>
</dbReference>
<dbReference type="InterPro" id="IPR018810">
    <property type="entry name" value="UPF0662"/>
</dbReference>
<organism evidence="2">
    <name type="scientific">Fusobacterium nucleatum</name>
    <dbReference type="NCBI Taxonomy" id="851"/>
    <lineage>
        <taxon>Bacteria</taxon>
        <taxon>Fusobacteriati</taxon>
        <taxon>Fusobacteriota</taxon>
        <taxon>Fusobacteriia</taxon>
        <taxon>Fusobacteriales</taxon>
        <taxon>Fusobacteriaceae</taxon>
        <taxon>Fusobacterium</taxon>
    </lineage>
</organism>
<sequence length="166" mass="18955">MIIKVHWGEVESLFLKQLTDISNLLGFIISVLGFIITIWTACKVKSLSKVLLSSKIQKLISKQISTIDNIKNNHNYGDDDGDDTSISTKEKKIINSLLDKCNEIVSHLSSKKEIINLNELQKLKDKIHSTWSETDKVLTDLRKELSVLKNILSGEIMKWRNKNDTF</sequence>
<feature type="transmembrane region" description="Helical" evidence="1">
    <location>
        <begin position="21"/>
        <end position="42"/>
    </location>
</feature>
<accession>A0A3P1VU55</accession>
<evidence type="ECO:0000313" key="2">
    <source>
        <dbReference type="EMBL" id="RRD36976.1"/>
    </source>
</evidence>
<proteinExistence type="predicted"/>
<keyword evidence="1" id="KW-0812">Transmembrane</keyword>
<dbReference type="Pfam" id="PF10303">
    <property type="entry name" value="DUF2408"/>
    <property type="match status" value="1"/>
</dbReference>
<gene>
    <name evidence="2" type="ORF">EII28_07745</name>
</gene>